<gene>
    <name evidence="2" type="ORF">SAMN05443549_101526</name>
</gene>
<evidence type="ECO:0000313" key="2">
    <source>
        <dbReference type="EMBL" id="SHF83836.1"/>
    </source>
</evidence>
<sequence length="147" mass="16670">MKSKIIFTSIIILLVSTATFSQSKNAPQSIISRTAIIKKFYDKKELSELPKGALLELCVERVGVLAKTLPYIALATKPGITLIDFGIPYTSEYRKAFESQEENTTSYLETTTSYQKKILPYSDKDDLVKAILFYENILKSLHEFDDM</sequence>
<evidence type="ECO:0000313" key="3">
    <source>
        <dbReference type="Proteomes" id="UP000184516"/>
    </source>
</evidence>
<evidence type="ECO:0000256" key="1">
    <source>
        <dbReference type="SAM" id="SignalP"/>
    </source>
</evidence>
<name>A0A1M5EXI5_9FLAO</name>
<keyword evidence="1" id="KW-0732">Signal</keyword>
<feature type="chain" id="PRO_5013132902" evidence="1">
    <location>
        <begin position="24"/>
        <end position="147"/>
    </location>
</feature>
<dbReference type="OrthoDB" id="1161684at2"/>
<organism evidence="2 3">
    <name type="scientific">Flavobacterium fluvii</name>
    <dbReference type="NCBI Taxonomy" id="468056"/>
    <lineage>
        <taxon>Bacteria</taxon>
        <taxon>Pseudomonadati</taxon>
        <taxon>Bacteroidota</taxon>
        <taxon>Flavobacteriia</taxon>
        <taxon>Flavobacteriales</taxon>
        <taxon>Flavobacteriaceae</taxon>
        <taxon>Flavobacterium</taxon>
    </lineage>
</organism>
<dbReference type="AlphaFoldDB" id="A0A1M5EXI5"/>
<dbReference type="STRING" id="468056.SAMN05443549_101526"/>
<dbReference type="Proteomes" id="UP000184516">
    <property type="component" value="Unassembled WGS sequence"/>
</dbReference>
<reference evidence="3" key="1">
    <citation type="submission" date="2016-11" db="EMBL/GenBank/DDBJ databases">
        <authorList>
            <person name="Varghese N."/>
            <person name="Submissions S."/>
        </authorList>
    </citation>
    <scope>NUCLEOTIDE SEQUENCE [LARGE SCALE GENOMIC DNA]</scope>
    <source>
        <strain evidence="3">DSM 19978</strain>
    </source>
</reference>
<keyword evidence="3" id="KW-1185">Reference proteome</keyword>
<proteinExistence type="predicted"/>
<accession>A0A1M5EXI5</accession>
<dbReference type="EMBL" id="FQWB01000001">
    <property type="protein sequence ID" value="SHF83836.1"/>
    <property type="molecule type" value="Genomic_DNA"/>
</dbReference>
<dbReference type="RefSeq" id="WP_073367690.1">
    <property type="nucleotide sequence ID" value="NZ_FQWB01000001.1"/>
</dbReference>
<protein>
    <submittedName>
        <fullName evidence="2">Uncharacterized protein</fullName>
    </submittedName>
</protein>
<feature type="signal peptide" evidence="1">
    <location>
        <begin position="1"/>
        <end position="23"/>
    </location>
</feature>